<dbReference type="CDD" id="cd04301">
    <property type="entry name" value="NAT_SF"/>
    <property type="match status" value="1"/>
</dbReference>
<dbReference type="Pfam" id="PF00583">
    <property type="entry name" value="Acetyltransf_1"/>
    <property type="match status" value="1"/>
</dbReference>
<organism evidence="2 3">
    <name type="scientific">Nocardioides mangrovi</name>
    <dbReference type="NCBI Taxonomy" id="2874580"/>
    <lineage>
        <taxon>Bacteria</taxon>
        <taxon>Bacillati</taxon>
        <taxon>Actinomycetota</taxon>
        <taxon>Actinomycetes</taxon>
        <taxon>Propionibacteriales</taxon>
        <taxon>Nocardioidaceae</taxon>
        <taxon>Nocardioides</taxon>
    </lineage>
</organism>
<dbReference type="PROSITE" id="PS51186">
    <property type="entry name" value="GNAT"/>
    <property type="match status" value="1"/>
</dbReference>
<comment type="caution">
    <text evidence="2">The sequence shown here is derived from an EMBL/GenBank/DDBJ whole genome shotgun (WGS) entry which is preliminary data.</text>
</comment>
<dbReference type="InterPro" id="IPR016181">
    <property type="entry name" value="Acyl_CoA_acyltransferase"/>
</dbReference>
<sequence length="323" mass="35789">MQLIPVDPADADAVRRLVAVTNAARSVDSPWLHELTEHECVGELRWGWDGDPDEAFLVTVDGTDVAAARYETSSYDNEHLAWFEIEVDPAQRRRGHGSAVLDRLVERAVDEGRTTLGLAGWDAAAAAGFAAAHGFEPKLVEVHRRQYVEGPPDLAVPAPPAYELVRWPTPTPAEDLPALAELTAAINDAPTDDLDIEDEVFPPERIAAYERSWAERGHRMYRVVARHRATGALAGQSVVCVDGERPHLAEQHDTSVAHAHRGHRLGVLLKLEVLRWLAEAEPQVREIDTWNAESNDHMVGVNEELGYRVMGRVIDYQRSAAPR</sequence>
<proteinExistence type="predicted"/>
<reference evidence="2 3" key="1">
    <citation type="submission" date="2021-09" db="EMBL/GenBank/DDBJ databases">
        <title>Whole genome sequence of Nocardioides sp. GBK3QG-3.</title>
        <authorList>
            <person name="Tuo L."/>
        </authorList>
    </citation>
    <scope>NUCLEOTIDE SEQUENCE [LARGE SCALE GENOMIC DNA]</scope>
    <source>
        <strain evidence="2 3">GBK3QG-3</strain>
    </source>
</reference>
<dbReference type="Proteomes" id="UP000780875">
    <property type="component" value="Unassembled WGS sequence"/>
</dbReference>
<evidence type="ECO:0000313" key="2">
    <source>
        <dbReference type="EMBL" id="MBZ5738884.1"/>
    </source>
</evidence>
<dbReference type="InterPro" id="IPR000182">
    <property type="entry name" value="GNAT_dom"/>
</dbReference>
<dbReference type="Gene3D" id="3.40.630.30">
    <property type="match status" value="1"/>
</dbReference>
<keyword evidence="3" id="KW-1185">Reference proteome</keyword>
<name>A0ABS7UDF8_9ACTN</name>
<protein>
    <submittedName>
        <fullName evidence="2">GNAT family N-acetyltransferase</fullName>
    </submittedName>
</protein>
<dbReference type="SUPFAM" id="SSF55729">
    <property type="entry name" value="Acyl-CoA N-acyltransferases (Nat)"/>
    <property type="match status" value="2"/>
</dbReference>
<dbReference type="RefSeq" id="WP_224123255.1">
    <property type="nucleotide sequence ID" value="NZ_JAIQZJ010000006.1"/>
</dbReference>
<feature type="domain" description="N-acetyltransferase" evidence="1">
    <location>
        <begin position="1"/>
        <end position="159"/>
    </location>
</feature>
<accession>A0ABS7UDF8</accession>
<gene>
    <name evidence="2" type="ORF">K8U61_11975</name>
</gene>
<dbReference type="EMBL" id="JAIQZJ010000006">
    <property type="protein sequence ID" value="MBZ5738884.1"/>
    <property type="molecule type" value="Genomic_DNA"/>
</dbReference>
<evidence type="ECO:0000313" key="3">
    <source>
        <dbReference type="Proteomes" id="UP000780875"/>
    </source>
</evidence>
<evidence type="ECO:0000259" key="1">
    <source>
        <dbReference type="PROSITE" id="PS51186"/>
    </source>
</evidence>